<dbReference type="PANTHER" id="PTHR43157:SF31">
    <property type="entry name" value="PHOSPHATIDYLINOSITOL-GLYCAN BIOSYNTHESIS CLASS F PROTEIN"/>
    <property type="match status" value="1"/>
</dbReference>
<dbReference type="Proteomes" id="UP000228680">
    <property type="component" value="Unassembled WGS sequence"/>
</dbReference>
<dbReference type="Pfam" id="PF00106">
    <property type="entry name" value="adh_short"/>
    <property type="match status" value="1"/>
</dbReference>
<dbReference type="InterPro" id="IPR002347">
    <property type="entry name" value="SDR_fam"/>
</dbReference>
<reference evidence="2 3" key="1">
    <citation type="submission" date="2017-10" db="EMBL/GenBank/DDBJ databases">
        <title>Draft genome of Chryseomicrobium casticus sp. nov.</title>
        <authorList>
            <person name="Chakraborty R."/>
            <person name="Saha T."/>
        </authorList>
    </citation>
    <scope>NUCLEOTIDE SEQUENCE [LARGE SCALE GENOMIC DNA]</scope>
    <source>
        <strain evidence="2 3">ET03</strain>
    </source>
</reference>
<dbReference type="EMBL" id="PCGR01000003">
    <property type="protein sequence ID" value="PJK16208.1"/>
    <property type="molecule type" value="Genomic_DNA"/>
</dbReference>
<dbReference type="AlphaFoldDB" id="A0A2M9EYC5"/>
<organism evidence="2 3">
    <name type="scientific">Chryseomicrobium excrementi</name>
    <dbReference type="NCBI Taxonomy" id="2041346"/>
    <lineage>
        <taxon>Bacteria</taxon>
        <taxon>Bacillati</taxon>
        <taxon>Bacillota</taxon>
        <taxon>Bacilli</taxon>
        <taxon>Bacillales</taxon>
        <taxon>Caryophanaceae</taxon>
        <taxon>Chryseomicrobium</taxon>
    </lineage>
</organism>
<dbReference type="PANTHER" id="PTHR43157">
    <property type="entry name" value="PHOSPHATIDYLINOSITOL-GLYCAN BIOSYNTHESIS CLASS F PROTEIN-RELATED"/>
    <property type="match status" value="1"/>
</dbReference>
<sequence length="271" mass="29958">MKKTVVITGASDGIGAAAARQLKRNGHEVILVGRSKQKTEALSKELNAPYHLADFTKLRDVERLAEELQTYPTIDVLANNAGGIMGNRELTEDGFEKTFQVNHLAGFLLTKRLLSKLIASKASVIQTSSEAANLFGKAFDINDLNNASNYSPTNAYGNGKLANIYFTWELQKRYGDQGISAVAFHPGVVRTSFASETNHFMRFMYHTPLKYLITISPEKSAESLVALIEGTPGVDWEPGGVYYKGRPMRVQAIDDGTLPRLLWEKSDKMLQ</sequence>
<protein>
    <submittedName>
        <fullName evidence="2">Short-chain dehydrogenase</fullName>
    </submittedName>
</protein>
<keyword evidence="3" id="KW-1185">Reference proteome</keyword>
<dbReference type="InterPro" id="IPR036291">
    <property type="entry name" value="NAD(P)-bd_dom_sf"/>
</dbReference>
<dbReference type="PRINTS" id="PR00081">
    <property type="entry name" value="GDHRDH"/>
</dbReference>
<dbReference type="OrthoDB" id="9809821at2"/>
<dbReference type="RefSeq" id="WP_100353985.1">
    <property type="nucleotide sequence ID" value="NZ_PCGR01000003.1"/>
</dbReference>
<evidence type="ECO:0000313" key="2">
    <source>
        <dbReference type="EMBL" id="PJK16208.1"/>
    </source>
</evidence>
<keyword evidence="1" id="KW-0560">Oxidoreductase</keyword>
<name>A0A2M9EYC5_9BACL</name>
<gene>
    <name evidence="2" type="ORF">CQS04_09870</name>
</gene>
<evidence type="ECO:0000313" key="3">
    <source>
        <dbReference type="Proteomes" id="UP000228680"/>
    </source>
</evidence>
<comment type="caution">
    <text evidence="2">The sequence shown here is derived from an EMBL/GenBank/DDBJ whole genome shotgun (WGS) entry which is preliminary data.</text>
</comment>
<evidence type="ECO:0000256" key="1">
    <source>
        <dbReference type="ARBA" id="ARBA00023002"/>
    </source>
</evidence>
<dbReference type="SUPFAM" id="SSF51735">
    <property type="entry name" value="NAD(P)-binding Rossmann-fold domains"/>
    <property type="match status" value="1"/>
</dbReference>
<proteinExistence type="predicted"/>
<dbReference type="GO" id="GO:0016491">
    <property type="term" value="F:oxidoreductase activity"/>
    <property type="evidence" value="ECO:0007669"/>
    <property type="project" value="UniProtKB-KW"/>
</dbReference>
<dbReference type="Gene3D" id="3.40.50.720">
    <property type="entry name" value="NAD(P)-binding Rossmann-like Domain"/>
    <property type="match status" value="1"/>
</dbReference>
<accession>A0A2M9EYC5</accession>